<evidence type="ECO:0000313" key="3">
    <source>
        <dbReference type="Proteomes" id="UP000275356"/>
    </source>
</evidence>
<accession>A0A3N2D1D2</accession>
<dbReference type="EMBL" id="RKHQ01000002">
    <property type="protein sequence ID" value="ROR93294.1"/>
    <property type="molecule type" value="Genomic_DNA"/>
</dbReference>
<feature type="region of interest" description="Disordered" evidence="1">
    <location>
        <begin position="1"/>
        <end position="20"/>
    </location>
</feature>
<keyword evidence="3" id="KW-1185">Reference proteome</keyword>
<comment type="caution">
    <text evidence="2">The sequence shown here is derived from an EMBL/GenBank/DDBJ whole genome shotgun (WGS) entry which is preliminary data.</text>
</comment>
<dbReference type="Proteomes" id="UP000275356">
    <property type="component" value="Unassembled WGS sequence"/>
</dbReference>
<proteinExistence type="predicted"/>
<name>A0A3N2D1D2_9MICO</name>
<reference evidence="2 3" key="1">
    <citation type="submission" date="2018-11" db="EMBL/GenBank/DDBJ databases">
        <title>Sequencing the genomes of 1000 actinobacteria strains.</title>
        <authorList>
            <person name="Klenk H.-P."/>
        </authorList>
    </citation>
    <scope>NUCLEOTIDE SEQUENCE [LARGE SCALE GENOMIC DNA]</scope>
    <source>
        <strain evidence="2 3">DSM 13521</strain>
    </source>
</reference>
<protein>
    <submittedName>
        <fullName evidence="2">Uncharacterized protein</fullName>
    </submittedName>
</protein>
<gene>
    <name evidence="2" type="ORF">EDD28_2703</name>
</gene>
<organism evidence="2 3">
    <name type="scientific">Salana multivorans</name>
    <dbReference type="NCBI Taxonomy" id="120377"/>
    <lineage>
        <taxon>Bacteria</taxon>
        <taxon>Bacillati</taxon>
        <taxon>Actinomycetota</taxon>
        <taxon>Actinomycetes</taxon>
        <taxon>Micrococcales</taxon>
        <taxon>Beutenbergiaceae</taxon>
        <taxon>Salana</taxon>
    </lineage>
</organism>
<evidence type="ECO:0000313" key="2">
    <source>
        <dbReference type="EMBL" id="ROR93294.1"/>
    </source>
</evidence>
<dbReference type="AlphaFoldDB" id="A0A3N2D1D2"/>
<sequence>MGGTAAGHGSAVPRSTPGRTYRCPMGILRRTPQLPDQVRAALPDAKPLAWATAAGGETGVVTVDHLAIVAKDGAVREIPWTLFDGADWDDETATLTLREVDGGTHALRLPDDPRRFTQAVRMRIEASLVHVVQRPVPGGGMVRAAVRRDPAGTLSSQVSILGTAREDREVLDLAAEVEAEARGAVGLPV</sequence>
<evidence type="ECO:0000256" key="1">
    <source>
        <dbReference type="SAM" id="MobiDB-lite"/>
    </source>
</evidence>